<keyword evidence="1" id="KW-0812">Transmembrane</keyword>
<keyword evidence="1" id="KW-0472">Membrane</keyword>
<dbReference type="Proteomes" id="UP000815846">
    <property type="component" value="Unassembled WGS sequence"/>
</dbReference>
<feature type="transmembrane region" description="Helical" evidence="1">
    <location>
        <begin position="63"/>
        <end position="79"/>
    </location>
</feature>
<organism evidence="2 3">
    <name type="scientific">Colwellia echini</name>
    <dbReference type="NCBI Taxonomy" id="1982103"/>
    <lineage>
        <taxon>Bacteria</taxon>
        <taxon>Pseudomonadati</taxon>
        <taxon>Pseudomonadota</taxon>
        <taxon>Gammaproteobacteria</taxon>
        <taxon>Alteromonadales</taxon>
        <taxon>Colwelliaceae</taxon>
        <taxon>Colwellia</taxon>
    </lineage>
</organism>
<gene>
    <name evidence="2" type="ORF">CWS31_005305</name>
</gene>
<keyword evidence="3" id="KW-1185">Reference proteome</keyword>
<keyword evidence="1" id="KW-1133">Transmembrane helix</keyword>
<accession>A0ABY3MYX3</accession>
<evidence type="ECO:0000313" key="3">
    <source>
        <dbReference type="Proteomes" id="UP000815846"/>
    </source>
</evidence>
<feature type="transmembrane region" description="Helical" evidence="1">
    <location>
        <begin position="91"/>
        <end position="116"/>
    </location>
</feature>
<feature type="transmembrane region" description="Helical" evidence="1">
    <location>
        <begin position="38"/>
        <end position="56"/>
    </location>
</feature>
<sequence>MNQIKGFALSSVIVILIFVIAAFSAGTLAGLAGVWKKPFIGAFAAFCVVITGYITAPNHKQKAAALWLIVGAISAYFLAGDSFYPEDHEHAYQLTIIPLLATYLSGTLALLLCMLWHKKYSKQNEKTSN</sequence>
<dbReference type="RefSeq" id="WP_101345140.1">
    <property type="nucleotide sequence ID" value="NZ_PJAI02000004.1"/>
</dbReference>
<evidence type="ECO:0000313" key="2">
    <source>
        <dbReference type="EMBL" id="TYK66374.1"/>
    </source>
</evidence>
<evidence type="ECO:0000256" key="1">
    <source>
        <dbReference type="SAM" id="Phobius"/>
    </source>
</evidence>
<reference evidence="2 3" key="1">
    <citation type="submission" date="2019-08" db="EMBL/GenBank/DDBJ databases">
        <title>Microbe sample from Colwellia echini.</title>
        <authorList>
            <person name="Christiansen L."/>
            <person name="Pathiraja D."/>
            <person name="Schultz-Johansen M."/>
            <person name="Choi I.-G."/>
            <person name="Stougaard P."/>
        </authorList>
    </citation>
    <scope>NUCLEOTIDE SEQUENCE [LARGE SCALE GENOMIC DNA]</scope>
    <source>
        <strain evidence="2 3">A3</strain>
    </source>
</reference>
<protein>
    <submittedName>
        <fullName evidence="2">Uncharacterized protein</fullName>
    </submittedName>
</protein>
<name>A0ABY3MYX3_9GAMM</name>
<dbReference type="EMBL" id="PJAI02000004">
    <property type="protein sequence ID" value="TYK66374.1"/>
    <property type="molecule type" value="Genomic_DNA"/>
</dbReference>
<comment type="caution">
    <text evidence="2">The sequence shown here is derived from an EMBL/GenBank/DDBJ whole genome shotgun (WGS) entry which is preliminary data.</text>
</comment>
<proteinExistence type="predicted"/>
<feature type="transmembrane region" description="Helical" evidence="1">
    <location>
        <begin position="7"/>
        <end position="32"/>
    </location>
</feature>